<feature type="region of interest" description="Disordered" evidence="1">
    <location>
        <begin position="143"/>
        <end position="162"/>
    </location>
</feature>
<feature type="compositionally biased region" description="Basic residues" evidence="1">
    <location>
        <begin position="1059"/>
        <end position="1069"/>
    </location>
</feature>
<feature type="region of interest" description="Disordered" evidence="1">
    <location>
        <begin position="181"/>
        <end position="200"/>
    </location>
</feature>
<feature type="compositionally biased region" description="Low complexity" evidence="1">
    <location>
        <begin position="909"/>
        <end position="919"/>
    </location>
</feature>
<feature type="compositionally biased region" description="Low complexity" evidence="1">
    <location>
        <begin position="1030"/>
        <end position="1048"/>
    </location>
</feature>
<feature type="region of interest" description="Disordered" evidence="1">
    <location>
        <begin position="869"/>
        <end position="1004"/>
    </location>
</feature>
<keyword evidence="3" id="KW-1185">Reference proteome</keyword>
<gene>
    <name evidence="2" type="ORF">CEUSTIGMA_g2097.t1</name>
</gene>
<feature type="region of interest" description="Disordered" evidence="1">
    <location>
        <begin position="627"/>
        <end position="764"/>
    </location>
</feature>
<feature type="compositionally biased region" description="Basic and acidic residues" evidence="1">
    <location>
        <begin position="1204"/>
        <end position="1213"/>
    </location>
</feature>
<dbReference type="EMBL" id="BEGY01000008">
    <property type="protein sequence ID" value="GAX74649.1"/>
    <property type="molecule type" value="Genomic_DNA"/>
</dbReference>
<name>A0A250WVB3_9CHLO</name>
<dbReference type="Proteomes" id="UP000232323">
    <property type="component" value="Unassembled WGS sequence"/>
</dbReference>
<comment type="caution">
    <text evidence="2">The sequence shown here is derived from an EMBL/GenBank/DDBJ whole genome shotgun (WGS) entry which is preliminary data.</text>
</comment>
<feature type="compositionally biased region" description="Basic and acidic residues" evidence="1">
    <location>
        <begin position="1239"/>
        <end position="1251"/>
    </location>
</feature>
<feature type="compositionally biased region" description="Basic residues" evidence="1">
    <location>
        <begin position="1187"/>
        <end position="1203"/>
    </location>
</feature>
<accession>A0A250WVB3</accession>
<protein>
    <submittedName>
        <fullName evidence="2">Uncharacterized protein</fullName>
    </submittedName>
</protein>
<organism evidence="2 3">
    <name type="scientific">Chlamydomonas eustigma</name>
    <dbReference type="NCBI Taxonomy" id="1157962"/>
    <lineage>
        <taxon>Eukaryota</taxon>
        <taxon>Viridiplantae</taxon>
        <taxon>Chlorophyta</taxon>
        <taxon>core chlorophytes</taxon>
        <taxon>Chlorophyceae</taxon>
        <taxon>CS clade</taxon>
        <taxon>Chlamydomonadales</taxon>
        <taxon>Chlamydomonadaceae</taxon>
        <taxon>Chlamydomonas</taxon>
    </lineage>
</organism>
<feature type="region of interest" description="Disordered" evidence="1">
    <location>
        <begin position="1128"/>
        <end position="1156"/>
    </location>
</feature>
<feature type="compositionally biased region" description="Basic and acidic residues" evidence="1">
    <location>
        <begin position="632"/>
        <end position="641"/>
    </location>
</feature>
<sequence>MKAVDVGLSRPLQDVIPETPLEMGATPLGKAARRQQALEMEGMVPPFCAAVMAAPMDDNATMLNSDLCGLVSAGVTGPVAVKEAPTTWFMPAGRRVVAMRREPPQPGTAGAAAAAAAATAGSQQAIPQCQQAAQQESQLNCPSSAAVMSSPHQGSVARGLSEPCEVSGAKVGALECEVEEEEDREALLPPEDACSPCDGSRGSRKDMVLNAVLRPSAAAAAIRLPGNSPLVAGGAAPPSTGIGFFGKAERHKKYKIALDKEKNAATYKPSKAAASAAPFKQKSGAAVNIDIRPALSLQQKSGAAVKIDIRPALSLQQNAQHCPAAQQYNQSKIPTFQGTVRIQSMGHSTELNSHTIKCKAVQGASLSDLKAVQGASLSDLQQQPAEMQLSCKDGKAASLNTPEVFPLGCSAAAEPYSAASEGGEMGLNSKAAAEPYSAASEGGEMGLNSKAAASDAAATHHAADSALLLLHIQESIHLAVDTAATTATVVTVNHDPNIDIAKACVAPAADTELMTRMENPHHDDAAFPKSVEVQLTSGPVSAHSVIQGVGVDGNTATQMTVAEAAVLPASGAVPAASLALLSMEKRSEEIEEGEERAENNSLEYAEIKGFIVLIAVRKEEVPVVCKQKRARRSEAATRDCSDPTAAATRDCSDPTAAATRDCSDPTAAATRDCSDPTDSMFATSMMNGDQAGVSRRGTGGKSDQAGVSRRGTGRSSEAGSTAAAALSLQQPEGDQSVPDNTLGKNKGSANEGSAVATGELQGPGTEPSCLVASGCSNPVRASTFEEVVTTEALPVTAYDHDLTRQMLEVVSSPHPETATAAGESQWAEGTAPPSRNSKRKSAAKATPEGPAADASWQFIEAPLSHFKKQKLADMPSPPAADADPAVLPSMPRCTGSMTEEAAVMPSPPAAAGEAAPSQPVSAPRTRAKAKQVANISSPPAADADPAVLPSMPLCTGSMTEEAAVMPSPPAAAGEAAPSQPVPAPRTRAKAKQVANISSPPAADADPAVLLVSVLSSKSRRHRFDSTSSPTGADTTAAAAAAHAATATAVEHGGPSTNKIRSKKTRKHAGVKPLLAAPPASEFRGDQPLEYLHDAGDEPLEYLHDAGDEPLEYLHDAGDEPLEYLHDAGDQPLEYLHDAGDQPAVGDDDPGTAGMVMSEEYLCGQTNAAECSPEILLKGCGDNQEGHGRRRDRKKKDCKGRKSRRQDNRKDKNRSPCTPVIVLSAEDGSSNAQQAPPGEGDARDYVSLKADEGSVPPALTAQPSSSQEPKSRRRSARKAVLQESTSPAPQPIRGGASTKISPATMLQPKPNTEAEELVLQAGKTSRKERSRGIRALPPLPEERQDEEEEHLRSHSPVARKQKKRETGITPAAKSRKREKDVPLLMEEDADIASTRRRKKLKN</sequence>
<feature type="compositionally biased region" description="Polar residues" evidence="1">
    <location>
        <begin position="727"/>
        <end position="751"/>
    </location>
</feature>
<evidence type="ECO:0000256" key="1">
    <source>
        <dbReference type="SAM" id="MobiDB-lite"/>
    </source>
</evidence>
<feature type="compositionally biased region" description="Low complexity" evidence="1">
    <location>
        <begin position="879"/>
        <end position="888"/>
    </location>
</feature>
<feature type="region of interest" description="Disordered" evidence="1">
    <location>
        <begin position="1176"/>
        <end position="1401"/>
    </location>
</feature>
<proteinExistence type="predicted"/>
<feature type="region of interest" description="Disordered" evidence="1">
    <location>
        <begin position="813"/>
        <end position="853"/>
    </location>
</feature>
<feature type="compositionally biased region" description="Polar residues" evidence="1">
    <location>
        <begin position="143"/>
        <end position="153"/>
    </location>
</feature>
<feature type="region of interest" description="Disordered" evidence="1">
    <location>
        <begin position="1018"/>
        <end position="1085"/>
    </location>
</feature>
<feature type="compositionally biased region" description="Basic and acidic residues" evidence="1">
    <location>
        <begin position="1128"/>
        <end position="1139"/>
    </location>
</feature>
<feature type="compositionally biased region" description="Polar residues" evidence="1">
    <location>
        <begin position="676"/>
        <end position="687"/>
    </location>
</feature>
<evidence type="ECO:0000313" key="3">
    <source>
        <dbReference type="Proteomes" id="UP000232323"/>
    </source>
</evidence>
<reference evidence="2 3" key="1">
    <citation type="submission" date="2017-08" db="EMBL/GenBank/DDBJ databases">
        <title>Acidophilic green algal genome provides insights into adaptation to an acidic environment.</title>
        <authorList>
            <person name="Hirooka S."/>
            <person name="Hirose Y."/>
            <person name="Kanesaki Y."/>
            <person name="Higuchi S."/>
            <person name="Fujiwara T."/>
            <person name="Onuma R."/>
            <person name="Era A."/>
            <person name="Ohbayashi R."/>
            <person name="Uzuka A."/>
            <person name="Nozaki H."/>
            <person name="Yoshikawa H."/>
            <person name="Miyagishima S.Y."/>
        </authorList>
    </citation>
    <scope>NUCLEOTIDE SEQUENCE [LARGE SCALE GENOMIC DNA]</scope>
    <source>
        <strain evidence="2 3">NIES-2499</strain>
    </source>
</reference>
<evidence type="ECO:0000313" key="2">
    <source>
        <dbReference type="EMBL" id="GAX74649.1"/>
    </source>
</evidence>